<comment type="caution">
    <text evidence="3">The sequence shown here is derived from an EMBL/GenBank/DDBJ whole genome shotgun (WGS) entry which is preliminary data.</text>
</comment>
<dbReference type="InterPro" id="IPR012341">
    <property type="entry name" value="6hp_glycosidase-like_sf"/>
</dbReference>
<dbReference type="GO" id="GO:0005975">
    <property type="term" value="P:carbohydrate metabolic process"/>
    <property type="evidence" value="ECO:0007669"/>
    <property type="project" value="InterPro"/>
</dbReference>
<dbReference type="Pfam" id="PF03636">
    <property type="entry name" value="Glyco_hydro_65N"/>
    <property type="match status" value="1"/>
</dbReference>
<keyword evidence="2" id="KW-0326">Glycosidase</keyword>
<name>A0A2W5B8B4_9CORY</name>
<accession>A0A2W5B8B4</accession>
<dbReference type="Gene3D" id="1.50.10.10">
    <property type="match status" value="1"/>
</dbReference>
<dbReference type="GO" id="GO:0030246">
    <property type="term" value="F:carbohydrate binding"/>
    <property type="evidence" value="ECO:0007669"/>
    <property type="project" value="InterPro"/>
</dbReference>
<dbReference type="Gene3D" id="2.60.420.10">
    <property type="entry name" value="Maltose phosphorylase, domain 3"/>
    <property type="match status" value="1"/>
</dbReference>
<dbReference type="InterPro" id="IPR011013">
    <property type="entry name" value="Gal_mutarotase_sf_dom"/>
</dbReference>
<evidence type="ECO:0000313" key="3">
    <source>
        <dbReference type="EMBL" id="PZP02073.1"/>
    </source>
</evidence>
<keyword evidence="3" id="KW-0378">Hydrolase</keyword>
<organism evidence="3 4">
    <name type="scientific">Corynebacterium urealyticum</name>
    <dbReference type="NCBI Taxonomy" id="43771"/>
    <lineage>
        <taxon>Bacteria</taxon>
        <taxon>Bacillati</taxon>
        <taxon>Actinomycetota</taxon>
        <taxon>Actinomycetes</taxon>
        <taxon>Mycobacteriales</taxon>
        <taxon>Corynebacteriaceae</taxon>
        <taxon>Corynebacterium</taxon>
    </lineage>
</organism>
<reference evidence="3 4" key="1">
    <citation type="submission" date="2017-11" db="EMBL/GenBank/DDBJ databases">
        <title>Infants hospitalized years apart are colonized by the same room-sourced microbial strains.</title>
        <authorList>
            <person name="Brooks B."/>
            <person name="Olm M.R."/>
            <person name="Firek B.A."/>
            <person name="Baker R."/>
            <person name="Thomas B.C."/>
            <person name="Morowitz M.J."/>
            <person name="Banfield J.F."/>
        </authorList>
    </citation>
    <scope>NUCLEOTIDE SEQUENCE [LARGE SCALE GENOMIC DNA]</scope>
    <source>
        <strain evidence="3">S2_012_000_R3_87</strain>
    </source>
</reference>
<dbReference type="InterPro" id="IPR005196">
    <property type="entry name" value="Glyco_hydro_65_N"/>
</dbReference>
<dbReference type="Pfam" id="PF03632">
    <property type="entry name" value="Glyco_hydro_65m"/>
    <property type="match status" value="1"/>
</dbReference>
<dbReference type="InterPro" id="IPR005194">
    <property type="entry name" value="Glyco_hydro_65_C"/>
</dbReference>
<protein>
    <submittedName>
        <fullName evidence="3">Glycoside hydrolase family 65 protein</fullName>
    </submittedName>
</protein>
<dbReference type="GO" id="GO:0016757">
    <property type="term" value="F:glycosyltransferase activity"/>
    <property type="evidence" value="ECO:0007669"/>
    <property type="project" value="UniProtKB-ARBA"/>
</dbReference>
<gene>
    <name evidence="3" type="ORF">DI609_03005</name>
</gene>
<dbReference type="GO" id="GO:0004553">
    <property type="term" value="F:hydrolase activity, hydrolyzing O-glycosyl compounds"/>
    <property type="evidence" value="ECO:0007669"/>
    <property type="project" value="TreeGrafter"/>
</dbReference>
<dbReference type="Proteomes" id="UP000249451">
    <property type="component" value="Unassembled WGS sequence"/>
</dbReference>
<dbReference type="RefSeq" id="WP_015381163.1">
    <property type="nucleotide sequence ID" value="NZ_CP065982.1"/>
</dbReference>
<dbReference type="InterPro" id="IPR008928">
    <property type="entry name" value="6-hairpin_glycosidase_sf"/>
</dbReference>
<dbReference type="InterPro" id="IPR017045">
    <property type="entry name" value="Malt_Pase/Glycosyl_Hdrlase"/>
</dbReference>
<dbReference type="InterPro" id="IPR037018">
    <property type="entry name" value="GH65_N"/>
</dbReference>
<dbReference type="PANTHER" id="PTHR11051:SF13">
    <property type="entry name" value="GLYCOSYL TRANSFERASE"/>
    <property type="match status" value="1"/>
</dbReference>
<dbReference type="PIRSF" id="PIRSF036289">
    <property type="entry name" value="Glycosyl_hydrolase_malt_phosph"/>
    <property type="match status" value="1"/>
</dbReference>
<dbReference type="EMBL" id="QFNY01000046">
    <property type="protein sequence ID" value="PZP02073.1"/>
    <property type="molecule type" value="Genomic_DNA"/>
</dbReference>
<evidence type="ECO:0000256" key="2">
    <source>
        <dbReference type="ARBA" id="ARBA00023295"/>
    </source>
</evidence>
<dbReference type="Pfam" id="PF03633">
    <property type="entry name" value="Glyco_hydro_65C"/>
    <property type="match status" value="1"/>
</dbReference>
<dbReference type="Gene3D" id="2.70.98.40">
    <property type="entry name" value="Glycoside hydrolase, family 65, N-terminal domain"/>
    <property type="match status" value="1"/>
</dbReference>
<comment type="similarity">
    <text evidence="1">Belongs to the glycosyl hydrolase 65 family.</text>
</comment>
<sequence>MTSASQSGNAQLQAFLAAKRHGGAPGPNRPIDGADLATEGYRADRHHHGVDPLELIDRDNNPVWEWGWAETKPNRTDLGVAETLFAQSNGYLGMRGNPPEGRDSAVHGTYINGVYENWKITHAEDAYGLARDGQSIIDVPDAKAMRLYIDDEPLRLGNADISEYSRTLDFRDGVLRRSMIWRTPGGKRVRVTTERMVSFQERHLAIMALEVELLDSDAAVVVSSQLLNRQDGEGEFPDNNGPVAVQDGELDPRKGSTFDERVLIPKYQSQPEPERATLGYQVNHSGMTVAASMDHELRVDNPATADSGDVEVTTEVAEDVASVVYHINGAKGCHLRLEKFVSYHSSRHVAPKELAFRCDRTINRAKQVGYSSLVENQREWLGAFWERSDVRIGGQPELQQAARWCIFQLIQASARAETTGVPAKGLTGAGYGGHYFWDTEIYVMPFLSYTNSNYARNALRFRYEMLPSAHERALELSHDGVLFPWRTINGHESSAYYAAGTAQYHIDADVAFALMKYFYATGDKEFLMREGVEILLGTARFWVSIGFFNSAQDRFEIHAVTGPDEYTTVVNNNLYTNVMAQYNLRMAAKVLKTMRAERPDDYADLAAQHKLNDAELDRWELAAEQMYIPFNEELGINPQDDFFLNRQIWDLDDPNGEPKRPLLLHYHPLTIYRYQILKQADVVLALFLQGKQFSQEVKRADYDYYDLLTTGDSTLSAVVQSIMAAELGYADKALEFFHRGLFVDLADMHGNTADGVHIASCGGVWTALTYGFGGLRDHEGEFTIDPRLPEGWEHLSYNVTIRDVQVRVTVRPGEVELVSVRRKDAGVVTVLGQEVRITGESQVVVGETVLAAG</sequence>
<evidence type="ECO:0000256" key="1">
    <source>
        <dbReference type="ARBA" id="ARBA00006768"/>
    </source>
</evidence>
<dbReference type="SUPFAM" id="SSF74650">
    <property type="entry name" value="Galactose mutarotase-like"/>
    <property type="match status" value="1"/>
</dbReference>
<evidence type="ECO:0000313" key="4">
    <source>
        <dbReference type="Proteomes" id="UP000249451"/>
    </source>
</evidence>
<proteinExistence type="inferred from homology"/>
<dbReference type="SUPFAM" id="SSF48208">
    <property type="entry name" value="Six-hairpin glycosidases"/>
    <property type="match status" value="1"/>
</dbReference>
<dbReference type="PANTHER" id="PTHR11051">
    <property type="entry name" value="GLYCOSYL HYDROLASE-RELATED"/>
    <property type="match status" value="1"/>
</dbReference>
<dbReference type="InterPro" id="IPR005195">
    <property type="entry name" value="Glyco_hydro_65_M"/>
</dbReference>
<dbReference type="AlphaFoldDB" id="A0A2W5B8B4"/>